<dbReference type="InterPro" id="IPR016181">
    <property type="entry name" value="Acyl_CoA_acyltransferase"/>
</dbReference>
<evidence type="ECO:0000259" key="10">
    <source>
        <dbReference type="PROSITE" id="PS51186"/>
    </source>
</evidence>
<keyword evidence="7 9" id="KW-0012">Acyltransferase</keyword>
<organism evidence="11 12">
    <name type="scientific">Actinocorallia aurantiaca</name>
    <dbReference type="NCBI Taxonomy" id="46204"/>
    <lineage>
        <taxon>Bacteria</taxon>
        <taxon>Bacillati</taxon>
        <taxon>Actinomycetota</taxon>
        <taxon>Actinomycetes</taxon>
        <taxon>Streptosporangiales</taxon>
        <taxon>Thermomonosporaceae</taxon>
        <taxon>Actinocorallia</taxon>
    </lineage>
</organism>
<dbReference type="SUPFAM" id="SSF55729">
    <property type="entry name" value="Acyl-CoA N-acyltransferases (Nat)"/>
    <property type="match status" value="1"/>
</dbReference>
<keyword evidence="6 9" id="KW-0808">Transferase</keyword>
<evidence type="ECO:0000313" key="12">
    <source>
        <dbReference type="Proteomes" id="UP001501842"/>
    </source>
</evidence>
<comment type="similarity">
    <text evidence="3 9">Belongs to the acetyltransferase family. EctA subfamily.</text>
</comment>
<reference evidence="12" key="1">
    <citation type="journal article" date="2019" name="Int. J. Syst. Evol. Microbiol.">
        <title>The Global Catalogue of Microorganisms (GCM) 10K type strain sequencing project: providing services to taxonomists for standard genome sequencing and annotation.</title>
        <authorList>
            <consortium name="The Broad Institute Genomics Platform"/>
            <consortium name="The Broad Institute Genome Sequencing Center for Infectious Disease"/>
            <person name="Wu L."/>
            <person name="Ma J."/>
        </authorList>
    </citation>
    <scope>NUCLEOTIDE SEQUENCE [LARGE SCALE GENOMIC DNA]</scope>
    <source>
        <strain evidence="12">JCM 8201</strain>
    </source>
</reference>
<dbReference type="Gene3D" id="3.40.630.30">
    <property type="match status" value="1"/>
</dbReference>
<evidence type="ECO:0000256" key="5">
    <source>
        <dbReference type="ARBA" id="ARBA00017935"/>
    </source>
</evidence>
<dbReference type="RefSeq" id="WP_344449598.1">
    <property type="nucleotide sequence ID" value="NZ_BAAATZ010000006.1"/>
</dbReference>
<evidence type="ECO:0000256" key="6">
    <source>
        <dbReference type="ARBA" id="ARBA00022679"/>
    </source>
</evidence>
<comment type="pathway">
    <text evidence="2 9">Amine and polyamine biosynthesis; ectoine biosynthesis; L-ectoine from L-aspartate 4-semialdehyde: step 2/3.</text>
</comment>
<evidence type="ECO:0000256" key="3">
    <source>
        <dbReference type="ARBA" id="ARBA00010712"/>
    </source>
</evidence>
<sequence length="175" mass="19205">MAKEFPARFSRHPSETSIVLEHPRSADGSGLWRLAAESRTLDLNSPYSYLLWCRDHAGTSVIARDGEGGACGFVTGYLRPSAPDTLFVWQVAVADGQRGRGLAGRMLCWLADRQPGTRFLEATVTPDNTASTRLFESFARERSAELSRSALFAAEDFPVDGHEAEVLFRIGPFAP</sequence>
<comment type="catalytic activity">
    <reaction evidence="8 9">
        <text>L-2,4-diaminobutanoate + acetyl-CoA = (2S)-4-acetamido-2-aminobutanoate + CoA + H(+)</text>
        <dbReference type="Rhea" id="RHEA:16901"/>
        <dbReference type="ChEBI" id="CHEBI:15378"/>
        <dbReference type="ChEBI" id="CHEBI:57287"/>
        <dbReference type="ChEBI" id="CHEBI:57288"/>
        <dbReference type="ChEBI" id="CHEBI:58761"/>
        <dbReference type="ChEBI" id="CHEBI:58929"/>
        <dbReference type="EC" id="2.3.1.178"/>
    </reaction>
</comment>
<evidence type="ECO:0000256" key="1">
    <source>
        <dbReference type="ARBA" id="ARBA00003741"/>
    </source>
</evidence>
<evidence type="ECO:0000256" key="4">
    <source>
        <dbReference type="ARBA" id="ARBA00012355"/>
    </source>
</evidence>
<dbReference type="PROSITE" id="PS51186">
    <property type="entry name" value="GNAT"/>
    <property type="match status" value="1"/>
</dbReference>
<protein>
    <recommendedName>
        <fullName evidence="5 9">L-2,4-diaminobutyric acid acetyltransferase</fullName>
        <shortName evidence="9">DABA acetyltransferase</shortName>
        <ecNumber evidence="4 9">2.3.1.178</ecNumber>
    </recommendedName>
</protein>
<evidence type="ECO:0000256" key="8">
    <source>
        <dbReference type="ARBA" id="ARBA00048924"/>
    </source>
</evidence>
<evidence type="ECO:0000256" key="7">
    <source>
        <dbReference type="ARBA" id="ARBA00023315"/>
    </source>
</evidence>
<accession>A0ABP6GFG1</accession>
<evidence type="ECO:0000256" key="2">
    <source>
        <dbReference type="ARBA" id="ARBA00004978"/>
    </source>
</evidence>
<proteinExistence type="inferred from homology"/>
<dbReference type="InterPro" id="IPR000182">
    <property type="entry name" value="GNAT_dom"/>
</dbReference>
<feature type="domain" description="N-acetyltransferase" evidence="10">
    <location>
        <begin position="18"/>
        <end position="158"/>
    </location>
</feature>
<evidence type="ECO:0000256" key="9">
    <source>
        <dbReference type="RuleBase" id="RU365045"/>
    </source>
</evidence>
<dbReference type="Proteomes" id="UP001501842">
    <property type="component" value="Unassembled WGS sequence"/>
</dbReference>
<dbReference type="CDD" id="cd04301">
    <property type="entry name" value="NAT_SF"/>
    <property type="match status" value="1"/>
</dbReference>
<evidence type="ECO:0000313" key="11">
    <source>
        <dbReference type="EMBL" id="GAA2722728.1"/>
    </source>
</evidence>
<dbReference type="EC" id="2.3.1.178" evidence="4 9"/>
<comment type="function">
    <text evidence="1 9">Catalyzes the acetylation of L-2,4-diaminobutyrate (DABA) to gamma-N-acetyl-alpha,gamma-diaminobutyric acid (ADABA) with acetyl coenzyme A.</text>
</comment>
<dbReference type="Pfam" id="PF00583">
    <property type="entry name" value="Acetyltransf_1"/>
    <property type="match status" value="1"/>
</dbReference>
<keyword evidence="12" id="KW-1185">Reference proteome</keyword>
<comment type="caution">
    <text evidence="11">The sequence shown here is derived from an EMBL/GenBank/DDBJ whole genome shotgun (WGS) entry which is preliminary data.</text>
</comment>
<gene>
    <name evidence="9 11" type="primary">ectA</name>
    <name evidence="11" type="ORF">GCM10010439_16190</name>
</gene>
<dbReference type="InterPro" id="IPR012772">
    <property type="entry name" value="Ectoine_EctA"/>
</dbReference>
<name>A0ABP6GFG1_9ACTN</name>
<dbReference type="EMBL" id="BAAATZ010000006">
    <property type="protein sequence ID" value="GAA2722728.1"/>
    <property type="molecule type" value="Genomic_DNA"/>
</dbReference>
<dbReference type="NCBIfam" id="TIGR02406">
    <property type="entry name" value="ectoine_EctA"/>
    <property type="match status" value="1"/>
</dbReference>